<proteinExistence type="predicted"/>
<keyword evidence="3" id="KW-1185">Reference proteome</keyword>
<sequence length="79" mass="8634">MPGHGTDPRPGTEHRTAGPAVIGPRARKHRPRIRKDRAVGSGRTEPTAPEASVRRSEGVRRSGAYLAAKWFGKSGPRRR</sequence>
<name>A0A918NW72_9ACTN</name>
<evidence type="ECO:0000256" key="1">
    <source>
        <dbReference type="SAM" id="MobiDB-lite"/>
    </source>
</evidence>
<evidence type="ECO:0000313" key="3">
    <source>
        <dbReference type="Proteomes" id="UP000619244"/>
    </source>
</evidence>
<gene>
    <name evidence="2" type="ORF">GCM10010358_61930</name>
</gene>
<comment type="caution">
    <text evidence="2">The sequence shown here is derived from an EMBL/GenBank/DDBJ whole genome shotgun (WGS) entry which is preliminary data.</text>
</comment>
<protein>
    <submittedName>
        <fullName evidence="2">Uncharacterized protein</fullName>
    </submittedName>
</protein>
<reference evidence="2" key="1">
    <citation type="journal article" date="2014" name="Int. J. Syst. Evol. Microbiol.">
        <title>Complete genome sequence of Corynebacterium casei LMG S-19264T (=DSM 44701T), isolated from a smear-ripened cheese.</title>
        <authorList>
            <consortium name="US DOE Joint Genome Institute (JGI-PGF)"/>
            <person name="Walter F."/>
            <person name="Albersmeier A."/>
            <person name="Kalinowski J."/>
            <person name="Ruckert C."/>
        </authorList>
    </citation>
    <scope>NUCLEOTIDE SEQUENCE</scope>
    <source>
        <strain evidence="2">JCM 4790</strain>
    </source>
</reference>
<reference evidence="2" key="2">
    <citation type="submission" date="2020-09" db="EMBL/GenBank/DDBJ databases">
        <authorList>
            <person name="Sun Q."/>
            <person name="Ohkuma M."/>
        </authorList>
    </citation>
    <scope>NUCLEOTIDE SEQUENCE</scope>
    <source>
        <strain evidence="2">JCM 4790</strain>
    </source>
</reference>
<organism evidence="2 3">
    <name type="scientific">Streptomyces minutiscleroticus</name>
    <dbReference type="NCBI Taxonomy" id="68238"/>
    <lineage>
        <taxon>Bacteria</taxon>
        <taxon>Bacillati</taxon>
        <taxon>Actinomycetota</taxon>
        <taxon>Actinomycetes</taxon>
        <taxon>Kitasatosporales</taxon>
        <taxon>Streptomycetaceae</taxon>
        <taxon>Streptomyces</taxon>
    </lineage>
</organism>
<feature type="region of interest" description="Disordered" evidence="1">
    <location>
        <begin position="1"/>
        <end position="60"/>
    </location>
</feature>
<dbReference type="AlphaFoldDB" id="A0A918NW72"/>
<evidence type="ECO:0000313" key="2">
    <source>
        <dbReference type="EMBL" id="GGX99832.1"/>
    </source>
</evidence>
<feature type="compositionally biased region" description="Basic and acidic residues" evidence="1">
    <location>
        <begin position="1"/>
        <end position="16"/>
    </location>
</feature>
<feature type="compositionally biased region" description="Basic residues" evidence="1">
    <location>
        <begin position="25"/>
        <end position="35"/>
    </location>
</feature>
<dbReference type="EMBL" id="BMVU01000042">
    <property type="protein sequence ID" value="GGX99832.1"/>
    <property type="molecule type" value="Genomic_DNA"/>
</dbReference>
<dbReference type="Proteomes" id="UP000619244">
    <property type="component" value="Unassembled WGS sequence"/>
</dbReference>
<accession>A0A918NW72</accession>